<dbReference type="EMBL" id="FNBU01000049">
    <property type="protein sequence ID" value="SDF88578.1"/>
    <property type="molecule type" value="Genomic_DNA"/>
</dbReference>
<dbReference type="Pfam" id="PF00665">
    <property type="entry name" value="rve"/>
    <property type="match status" value="1"/>
</dbReference>
<organism evidence="3 4">
    <name type="scientific">Sporolituus thermophilus DSM 23256</name>
    <dbReference type="NCBI Taxonomy" id="1123285"/>
    <lineage>
        <taxon>Bacteria</taxon>
        <taxon>Bacillati</taxon>
        <taxon>Bacillota</taxon>
        <taxon>Negativicutes</taxon>
        <taxon>Selenomonadales</taxon>
        <taxon>Sporomusaceae</taxon>
        <taxon>Sporolituus</taxon>
    </lineage>
</organism>
<dbReference type="GO" id="GO:0004803">
    <property type="term" value="F:transposase activity"/>
    <property type="evidence" value="ECO:0007669"/>
    <property type="project" value="TreeGrafter"/>
</dbReference>
<keyword evidence="1" id="KW-0233">DNA recombination</keyword>
<dbReference type="NCBIfam" id="NF033563">
    <property type="entry name" value="transpos_IS30"/>
    <property type="match status" value="1"/>
</dbReference>
<reference evidence="4" key="1">
    <citation type="submission" date="2016-10" db="EMBL/GenBank/DDBJ databases">
        <authorList>
            <person name="Varghese N."/>
            <person name="Submissions S."/>
        </authorList>
    </citation>
    <scope>NUCLEOTIDE SEQUENCE [LARGE SCALE GENOMIC DNA]</scope>
    <source>
        <strain evidence="4">DSM 23256</strain>
    </source>
</reference>
<dbReference type="Gene3D" id="1.10.10.60">
    <property type="entry name" value="Homeodomain-like"/>
    <property type="match status" value="1"/>
</dbReference>
<dbReference type="InterPro" id="IPR025246">
    <property type="entry name" value="IS30-like_HTH"/>
</dbReference>
<dbReference type="PANTHER" id="PTHR10948:SF23">
    <property type="entry name" value="TRANSPOSASE INSI FOR INSERTION SEQUENCE ELEMENT IS30A-RELATED"/>
    <property type="match status" value="1"/>
</dbReference>
<dbReference type="OrthoDB" id="9776104at2"/>
<dbReference type="Gene3D" id="3.30.420.10">
    <property type="entry name" value="Ribonuclease H-like superfamily/Ribonuclease H"/>
    <property type="match status" value="1"/>
</dbReference>
<evidence type="ECO:0000313" key="4">
    <source>
        <dbReference type="Proteomes" id="UP000243333"/>
    </source>
</evidence>
<evidence type="ECO:0000259" key="2">
    <source>
        <dbReference type="PROSITE" id="PS50994"/>
    </source>
</evidence>
<evidence type="ECO:0000256" key="1">
    <source>
        <dbReference type="ARBA" id="ARBA00023172"/>
    </source>
</evidence>
<proteinExistence type="predicted"/>
<dbReference type="GO" id="GO:0032196">
    <property type="term" value="P:transposition"/>
    <property type="evidence" value="ECO:0007669"/>
    <property type="project" value="TreeGrafter"/>
</dbReference>
<dbReference type="SUPFAM" id="SSF53098">
    <property type="entry name" value="Ribonuclease H-like"/>
    <property type="match status" value="1"/>
</dbReference>
<dbReference type="Proteomes" id="UP000243333">
    <property type="component" value="Unassembled WGS sequence"/>
</dbReference>
<dbReference type="InterPro" id="IPR001584">
    <property type="entry name" value="Integrase_cat-core"/>
</dbReference>
<dbReference type="InterPro" id="IPR051917">
    <property type="entry name" value="Transposase-Integrase"/>
</dbReference>
<dbReference type="PROSITE" id="PS50994">
    <property type="entry name" value="INTEGRASE"/>
    <property type="match status" value="1"/>
</dbReference>
<feature type="domain" description="Integrase catalytic" evidence="2">
    <location>
        <begin position="178"/>
        <end position="344"/>
    </location>
</feature>
<dbReference type="InterPro" id="IPR036397">
    <property type="entry name" value="RNaseH_sf"/>
</dbReference>
<gene>
    <name evidence="3" type="ORF">SAMN05660235_03029</name>
</gene>
<keyword evidence="4" id="KW-1185">Reference proteome</keyword>
<dbReference type="RefSeq" id="WP_093692258.1">
    <property type="nucleotide sequence ID" value="NZ_FNBU01000049.1"/>
</dbReference>
<dbReference type="GO" id="GO:0015074">
    <property type="term" value="P:DNA integration"/>
    <property type="evidence" value="ECO:0007669"/>
    <property type="project" value="InterPro"/>
</dbReference>
<name>A0A1G7PQP5_9FIRM</name>
<dbReference type="Pfam" id="PF13936">
    <property type="entry name" value="HTH_38"/>
    <property type="match status" value="1"/>
</dbReference>
<protein>
    <submittedName>
        <fullName evidence="3">Transposase and inactivated derivatives, IS30 family</fullName>
    </submittedName>
</protein>
<sequence>MEVQEQCTTSARSFEHLNAYERGIIKALLGEKRSIRYIARQLGRHPSTISREIKRGTVKQRRSDLTEYEAYYPETGQAVYEKNRSACVKQFKVAEAAEFLEFAETKMLEEKWSPDAIVGYCRQCQEWQQQVIVSTKTLYNYIDQGLLRIRNIDLPLKVRRRPGKRTAKQRKRVLGASIDERPEEINSREEFGHWEIDTVAGKRSGDGVLLTMTERKTRAEIIIPLAAKTSISVIDALKQVEEQFGDLFPKVFKTFTADNGSEFAELDAFLKSHNTSVYFAHPYSSFERGTNERHNGLIRRFIPKGTSIAALAASVIQRIQNWCNHLPRKILGYKTPQQCFDEELAQIS</sequence>
<dbReference type="InterPro" id="IPR053392">
    <property type="entry name" value="Transposase_IS30-like"/>
</dbReference>
<dbReference type="PANTHER" id="PTHR10948">
    <property type="entry name" value="TRANSPOSASE"/>
    <property type="match status" value="1"/>
</dbReference>
<accession>A0A1G7PQP5</accession>
<dbReference type="GO" id="GO:0003676">
    <property type="term" value="F:nucleic acid binding"/>
    <property type="evidence" value="ECO:0007669"/>
    <property type="project" value="InterPro"/>
</dbReference>
<dbReference type="GO" id="GO:0006310">
    <property type="term" value="P:DNA recombination"/>
    <property type="evidence" value="ECO:0007669"/>
    <property type="project" value="UniProtKB-KW"/>
</dbReference>
<dbReference type="InterPro" id="IPR012337">
    <property type="entry name" value="RNaseH-like_sf"/>
</dbReference>
<dbReference type="GO" id="GO:0005829">
    <property type="term" value="C:cytosol"/>
    <property type="evidence" value="ECO:0007669"/>
    <property type="project" value="TreeGrafter"/>
</dbReference>
<dbReference type="AlphaFoldDB" id="A0A1G7PQP5"/>
<evidence type="ECO:0000313" key="3">
    <source>
        <dbReference type="EMBL" id="SDF88578.1"/>
    </source>
</evidence>